<dbReference type="SUPFAM" id="SSF81324">
    <property type="entry name" value="Voltage-gated potassium channels"/>
    <property type="match status" value="1"/>
</dbReference>
<feature type="signal peptide" evidence="27">
    <location>
        <begin position="1"/>
        <end position="21"/>
    </location>
</feature>
<evidence type="ECO:0000259" key="28">
    <source>
        <dbReference type="SMART" id="SM00079"/>
    </source>
</evidence>
<dbReference type="Gene3D" id="3.40.50.2300">
    <property type="match status" value="2"/>
</dbReference>
<feature type="binding site" evidence="23">
    <location>
        <position position="519"/>
    </location>
    <ligand>
        <name>L-glutamate</name>
        <dbReference type="ChEBI" id="CHEBI:29985"/>
    </ligand>
</feature>
<dbReference type="Pfam" id="PF01094">
    <property type="entry name" value="ANF_receptor"/>
    <property type="match status" value="1"/>
</dbReference>
<feature type="domain" description="Ionotropic glutamate receptor L-glutamate and glycine-binding" evidence="29">
    <location>
        <begin position="445"/>
        <end position="508"/>
    </location>
</feature>
<dbReference type="SMART" id="SM00918">
    <property type="entry name" value="Lig_chan-Glu_bd"/>
    <property type="match status" value="1"/>
</dbReference>
<dbReference type="CDD" id="cd13719">
    <property type="entry name" value="PBP2_iGluR_NMDA_Nr1"/>
    <property type="match status" value="1"/>
</dbReference>
<proteinExistence type="predicted"/>
<evidence type="ECO:0000256" key="13">
    <source>
        <dbReference type="ARBA" id="ARBA00023136"/>
    </source>
</evidence>
<comment type="function">
    <text evidence="20">NMDA receptor subtype of glutamate-gated ion channels with high calcium permeability and voltage-dependent sensitivity to magnesium. Mediated by glycine. This protein plays a key role in synaptic plasticity, synaptogenesis, excitotoxicity, memory acquisition and learning. It mediates neuronal functions in glutamate neurotransmission. Is involved in the cell surface targeting of NMDA receptors. Plays a role in associative learning and in long-term memory consolidation.</text>
</comment>
<dbReference type="AlphaFoldDB" id="A0A7I8VJC8"/>
<evidence type="ECO:0000256" key="8">
    <source>
        <dbReference type="ARBA" id="ARBA00022837"/>
    </source>
</evidence>
<dbReference type="GO" id="GO:0017146">
    <property type="term" value="C:NMDA selective glutamate receptor complex"/>
    <property type="evidence" value="ECO:0007669"/>
    <property type="project" value="UniProtKB-ARBA"/>
</dbReference>
<dbReference type="GO" id="GO:0014069">
    <property type="term" value="C:postsynaptic density"/>
    <property type="evidence" value="ECO:0007669"/>
    <property type="project" value="UniProtKB-SubCell"/>
</dbReference>
<protein>
    <recommendedName>
        <fullName evidence="3">Glutamate [NMDA] receptor subunit 1</fullName>
    </recommendedName>
</protein>
<evidence type="ECO:0000256" key="15">
    <source>
        <dbReference type="ARBA" id="ARBA00023170"/>
    </source>
</evidence>
<evidence type="ECO:0000256" key="21">
    <source>
        <dbReference type="ARBA" id="ARBA00034100"/>
    </source>
</evidence>
<evidence type="ECO:0000256" key="5">
    <source>
        <dbReference type="ARBA" id="ARBA00022475"/>
    </source>
</evidence>
<dbReference type="SUPFAM" id="SSF53850">
    <property type="entry name" value="Periplasmic binding protein-like II"/>
    <property type="match status" value="1"/>
</dbReference>
<dbReference type="FunFam" id="3.40.190.10:FF:000010">
    <property type="entry name" value="glutamate receptor ionotropic, NMDA 1 isoform X1"/>
    <property type="match status" value="1"/>
</dbReference>
<dbReference type="SUPFAM" id="SSF53822">
    <property type="entry name" value="Periplasmic binding protein-like I"/>
    <property type="match status" value="1"/>
</dbReference>
<evidence type="ECO:0000256" key="1">
    <source>
        <dbReference type="ARBA" id="ARBA00004651"/>
    </source>
</evidence>
<feature type="site" description="Crucial to convey clamshell closure to channel opening" evidence="24">
    <location>
        <position position="666"/>
    </location>
</feature>
<dbReference type="FunFam" id="3.40.190.10:FF:000177">
    <property type="entry name" value="Glutamate [NMDA] receptor subunit 1"/>
    <property type="match status" value="1"/>
</dbReference>
<keyword evidence="18" id="KW-1071">Ligand-gated ion channel</keyword>
<keyword evidence="7 26" id="KW-0812">Transmembrane</keyword>
<organism evidence="30 31">
    <name type="scientific">Dimorphilus gyrociliatus</name>
    <dbReference type="NCBI Taxonomy" id="2664684"/>
    <lineage>
        <taxon>Eukaryota</taxon>
        <taxon>Metazoa</taxon>
        <taxon>Spiralia</taxon>
        <taxon>Lophotrochozoa</taxon>
        <taxon>Annelida</taxon>
        <taxon>Polychaeta</taxon>
        <taxon>Polychaeta incertae sedis</taxon>
        <taxon>Dinophilidae</taxon>
        <taxon>Dimorphilus</taxon>
    </lineage>
</organism>
<dbReference type="Pfam" id="PF10562">
    <property type="entry name" value="CaM_bdg_C0"/>
    <property type="match status" value="1"/>
</dbReference>
<reference evidence="30 31" key="1">
    <citation type="submission" date="2020-08" db="EMBL/GenBank/DDBJ databases">
        <authorList>
            <person name="Hejnol A."/>
        </authorList>
    </citation>
    <scope>NUCLEOTIDE SEQUENCE [LARGE SCALE GENOMIC DNA]</scope>
</reference>
<dbReference type="PANTHER" id="PTHR18966">
    <property type="entry name" value="IONOTROPIC GLUTAMATE RECEPTOR"/>
    <property type="match status" value="1"/>
</dbReference>
<evidence type="ECO:0000256" key="14">
    <source>
        <dbReference type="ARBA" id="ARBA00023157"/>
    </source>
</evidence>
<evidence type="ECO:0000313" key="30">
    <source>
        <dbReference type="EMBL" id="CAD5115816.1"/>
    </source>
</evidence>
<evidence type="ECO:0000256" key="27">
    <source>
        <dbReference type="SAM" id="SignalP"/>
    </source>
</evidence>
<feature type="disulfide bond" evidence="25">
    <location>
        <begin position="746"/>
        <end position="802"/>
    </location>
</feature>
<keyword evidence="5" id="KW-1003">Cell membrane</keyword>
<dbReference type="InterPro" id="IPR001828">
    <property type="entry name" value="ANF_lig-bd_rcpt"/>
</dbReference>
<evidence type="ECO:0000256" key="2">
    <source>
        <dbReference type="ARBA" id="ARBA00011106"/>
    </source>
</evidence>
<keyword evidence="8" id="KW-0106">Calcium</keyword>
<dbReference type="Proteomes" id="UP000549394">
    <property type="component" value="Unassembled WGS sequence"/>
</dbReference>
<feature type="binding site" evidence="23">
    <location>
        <position position="734"/>
    </location>
    <ligand>
        <name>L-glutamate</name>
        <dbReference type="ChEBI" id="CHEBI:29985"/>
    </ligand>
</feature>
<feature type="transmembrane region" description="Helical" evidence="26">
    <location>
        <begin position="820"/>
        <end position="841"/>
    </location>
</feature>
<comment type="subcellular location">
    <subcellularLocation>
        <location evidence="1">Cell membrane</location>
        <topology evidence="1">Multi-pass membrane protein</topology>
    </subcellularLocation>
    <subcellularLocation>
        <location evidence="21">Postsynaptic cell membrane</location>
    </subcellularLocation>
    <subcellularLocation>
        <location evidence="22">Postsynaptic density</location>
    </subcellularLocation>
</comment>
<evidence type="ECO:0000313" key="31">
    <source>
        <dbReference type="Proteomes" id="UP000549394"/>
    </source>
</evidence>
<keyword evidence="10 26" id="KW-1133">Transmembrane helix</keyword>
<keyword evidence="19" id="KW-0407">Ion channel</keyword>
<keyword evidence="9" id="KW-0460">Magnesium</keyword>
<dbReference type="Gene3D" id="3.40.190.10">
    <property type="entry name" value="Periplasmic binding protein-like II"/>
    <property type="match status" value="2"/>
</dbReference>
<sequence length="936" mass="105026">MMLFALTLSTLLLLLSIGSRAEEKNTFNVGFMYAKEEELTSFTEALEDKKILSPKDCGKHISCPKLAYTAHRLVPNPMAAAKLVCENLISKNVSVVITSSFPNNDIAAMAVSYTCGSKFIPVIGVSVRDNVFSDKNTHGWFMRTMSPWSDQAQAWTDLLLYFKWTHVIFIHSSDPDGRAVFGKFVAKAEKHDIELEQIMEYNAGLSNYTDKLQELHLKKSRIFILYATKDDADVIFEDAKRLKLLEEGYGWIVTEQSLRSSKVPDGVLGLQLSKGSHVEEHIQDAVFVVKKALRGLCKNSTENKYSCSKPLTSGNCDVESSHEWEKQSEILFNRLRDTVLDDGETGNVRFNFMGDRIDATYEIMNVQSSGKLVKVGLHDGSKPVDAKVNISLSKIQWLGAAKEKPKGIRIATHLHVVTIKEIPFVYVENVSTADCKKSVQRVPCPRNYSGEIIEHCCYGYAIDMLIALAAETNFTYDLHLVGDGQFGNYEKRNGSSKKWNGMIGELIDNVADMIVAPLTINPERAEHIDFSKPFKYQGLTILVKKNEKDSSLGSFLQPFRDTLWVLVGLSVHVVALVLYLLDRFSPFGRFKLAKNDDTEEDALNLSSAMWFAWGVLLNSGIGEGTPRSFSARVLGMVWAGFAMIIVASYTANLAAFLVLDRPEAAISGIDDARLRNPQEKFRYATVKNSAVAMYFKRQVELSTMYRTMEQLNYYEPEDAIRDVINDKLQAFIWDSSRLEFEEAKHCDLVTAGELFGRSGYGIGLPKDSPWTETISLAILSFHEKGEMEQLDGKWILVKDTNCVEKDQSPATLGLTNMAGVFMMVAGGIVAGVFLIIIEMAYKRHRGLKEKELELAKTAANRWRSNIERRRTLRKTLAEQQLALPSVDTMDTKLTPMSAEKLNNIDITLRPSPSQAGYQRVPLYTKAYQSPLINKKN</sequence>
<evidence type="ECO:0000256" key="20">
    <source>
        <dbReference type="ARBA" id="ARBA00024675"/>
    </source>
</evidence>
<dbReference type="Gene3D" id="1.10.287.70">
    <property type="match status" value="1"/>
</dbReference>
<keyword evidence="15" id="KW-0675">Receptor</keyword>
<comment type="subunit">
    <text evidence="2">Forms a heteromeric NMDA channel with Nmdar2.</text>
</comment>
<evidence type="ECO:0000256" key="4">
    <source>
        <dbReference type="ARBA" id="ARBA00022448"/>
    </source>
</evidence>
<feature type="transmembrane region" description="Helical" evidence="26">
    <location>
        <begin position="633"/>
        <end position="659"/>
    </location>
</feature>
<accession>A0A7I8VJC8</accession>
<feature type="site" description="Interaction with the cone snail toxin Con-ikot-ikot" evidence="24">
    <location>
        <position position="696"/>
    </location>
</feature>
<dbReference type="OrthoDB" id="5984008at2759"/>
<dbReference type="InterPro" id="IPR001508">
    <property type="entry name" value="Iono_Glu_rcpt_met"/>
</dbReference>
<evidence type="ECO:0000256" key="6">
    <source>
        <dbReference type="ARBA" id="ARBA00022553"/>
    </source>
</evidence>
<feature type="domain" description="Ionotropic glutamate receptor C-terminal" evidence="28">
    <location>
        <begin position="439"/>
        <end position="797"/>
    </location>
</feature>
<dbReference type="Pfam" id="PF10613">
    <property type="entry name" value="Lig_chan-Glu_bd"/>
    <property type="match status" value="1"/>
</dbReference>
<feature type="binding site" evidence="23">
    <location>
        <position position="517"/>
    </location>
    <ligand>
        <name>L-glutamate</name>
        <dbReference type="ChEBI" id="CHEBI:29985"/>
    </ligand>
</feature>
<evidence type="ECO:0000256" key="3">
    <source>
        <dbReference type="ARBA" id="ARBA00015895"/>
    </source>
</evidence>
<dbReference type="GO" id="GO:0015276">
    <property type="term" value="F:ligand-gated monoatomic ion channel activity"/>
    <property type="evidence" value="ECO:0007669"/>
    <property type="project" value="InterPro"/>
</dbReference>
<evidence type="ECO:0000256" key="7">
    <source>
        <dbReference type="ARBA" id="ARBA00022692"/>
    </source>
</evidence>
<dbReference type="GO" id="GO:0035235">
    <property type="term" value="P:ionotropic glutamate receptor signaling pathway"/>
    <property type="evidence" value="ECO:0007669"/>
    <property type="project" value="UniProtKB-ARBA"/>
</dbReference>
<evidence type="ECO:0000256" key="11">
    <source>
        <dbReference type="ARBA" id="ARBA00023018"/>
    </source>
</evidence>
<evidence type="ECO:0000259" key="29">
    <source>
        <dbReference type="SMART" id="SM00918"/>
    </source>
</evidence>
<dbReference type="GO" id="GO:0045211">
    <property type="term" value="C:postsynaptic membrane"/>
    <property type="evidence" value="ECO:0007669"/>
    <property type="project" value="UniProtKB-SubCell"/>
</dbReference>
<feature type="transmembrane region" description="Helical" evidence="26">
    <location>
        <begin position="563"/>
        <end position="581"/>
    </location>
</feature>
<evidence type="ECO:0000256" key="12">
    <source>
        <dbReference type="ARBA" id="ARBA00023065"/>
    </source>
</evidence>
<keyword evidence="31" id="KW-1185">Reference proteome</keyword>
<evidence type="ECO:0000256" key="23">
    <source>
        <dbReference type="PIRSR" id="PIRSR601508-1"/>
    </source>
</evidence>
<keyword evidence="16" id="KW-0325">Glycoprotein</keyword>
<evidence type="ECO:0000256" key="26">
    <source>
        <dbReference type="SAM" id="Phobius"/>
    </source>
</evidence>
<keyword evidence="13 26" id="KW-0472">Membrane</keyword>
<evidence type="ECO:0000256" key="24">
    <source>
        <dbReference type="PIRSR" id="PIRSR601508-2"/>
    </source>
</evidence>
<keyword evidence="17" id="KW-0628">Postsynaptic cell membrane</keyword>
<keyword evidence="6" id="KW-0597">Phosphoprotein</keyword>
<evidence type="ECO:0000256" key="19">
    <source>
        <dbReference type="ARBA" id="ARBA00023303"/>
    </source>
</evidence>
<dbReference type="Pfam" id="PF00060">
    <property type="entry name" value="Lig_chan"/>
    <property type="match status" value="1"/>
</dbReference>
<keyword evidence="4" id="KW-0813">Transport</keyword>
<evidence type="ECO:0000256" key="10">
    <source>
        <dbReference type="ARBA" id="ARBA00022989"/>
    </source>
</evidence>
<dbReference type="InterPro" id="IPR028082">
    <property type="entry name" value="Peripla_BP_I"/>
</dbReference>
<keyword evidence="14 25" id="KW-1015">Disulfide bond</keyword>
<dbReference type="SMART" id="SM00079">
    <property type="entry name" value="PBPe"/>
    <property type="match status" value="1"/>
</dbReference>
<evidence type="ECO:0000256" key="18">
    <source>
        <dbReference type="ARBA" id="ARBA00023286"/>
    </source>
</evidence>
<dbReference type="InterPro" id="IPR018882">
    <property type="entry name" value="CaM-bd_C0_NMDA_rcpt_NR1"/>
</dbReference>
<evidence type="ECO:0000256" key="9">
    <source>
        <dbReference type="ARBA" id="ARBA00022842"/>
    </source>
</evidence>
<keyword evidence="11" id="KW-0770">Synapse</keyword>
<dbReference type="InterPro" id="IPR049872">
    <property type="entry name" value="NMDA1-like_ligand-bd"/>
</dbReference>
<dbReference type="InterPro" id="IPR015683">
    <property type="entry name" value="Ionotropic_Glu_rcpt"/>
</dbReference>
<evidence type="ECO:0000256" key="17">
    <source>
        <dbReference type="ARBA" id="ARBA00023257"/>
    </source>
</evidence>
<feature type="binding site" evidence="23">
    <location>
        <position position="524"/>
    </location>
    <ligand>
        <name>L-glutamate</name>
        <dbReference type="ChEBI" id="CHEBI:29985"/>
    </ligand>
</feature>
<dbReference type="InterPro" id="IPR019594">
    <property type="entry name" value="Glu/Gly-bd"/>
</dbReference>
<evidence type="ECO:0000256" key="16">
    <source>
        <dbReference type="ARBA" id="ARBA00023180"/>
    </source>
</evidence>
<keyword evidence="27" id="KW-0732">Signal</keyword>
<comment type="caution">
    <text evidence="30">The sequence shown here is derived from an EMBL/GenBank/DDBJ whole genome shotgun (WGS) entry which is preliminary data.</text>
</comment>
<keyword evidence="12" id="KW-0406">Ion transport</keyword>
<gene>
    <name evidence="30" type="ORF">DGYR_LOCUS4514</name>
</gene>
<dbReference type="EMBL" id="CAJFCJ010000006">
    <property type="protein sequence ID" value="CAD5115816.1"/>
    <property type="molecule type" value="Genomic_DNA"/>
</dbReference>
<evidence type="ECO:0000256" key="22">
    <source>
        <dbReference type="ARBA" id="ARBA00034105"/>
    </source>
</evidence>
<dbReference type="InterPro" id="IPR001320">
    <property type="entry name" value="Iontro_rcpt_C"/>
</dbReference>
<dbReference type="GO" id="GO:0038023">
    <property type="term" value="F:signaling receptor activity"/>
    <property type="evidence" value="ECO:0007669"/>
    <property type="project" value="InterPro"/>
</dbReference>
<evidence type="ECO:0000256" key="25">
    <source>
        <dbReference type="PIRSR" id="PIRSR601508-3"/>
    </source>
</evidence>
<name>A0A7I8VJC8_9ANNE</name>
<dbReference type="PRINTS" id="PR00177">
    <property type="entry name" value="NMDARECEPTOR"/>
</dbReference>
<feature type="chain" id="PRO_5029608730" description="Glutamate [NMDA] receptor subunit 1" evidence="27">
    <location>
        <begin position="22"/>
        <end position="936"/>
    </location>
</feature>